<proteinExistence type="predicted"/>
<keyword evidence="1" id="KW-0812">Transmembrane</keyword>
<dbReference type="Proteomes" id="UP001325140">
    <property type="component" value="Chromosome"/>
</dbReference>
<reference evidence="2" key="1">
    <citation type="submission" date="2022-10" db="EMBL/GenBank/DDBJ databases">
        <title>Host association and intracellularity evolved multiple times independently in the Rickettsiales.</title>
        <authorList>
            <person name="Castelli M."/>
            <person name="Nardi T."/>
            <person name="Gammuto L."/>
            <person name="Bellinzona G."/>
            <person name="Sabaneyeva E."/>
            <person name="Potekhin A."/>
            <person name="Serra V."/>
            <person name="Petroni G."/>
            <person name="Sassera D."/>
        </authorList>
    </citation>
    <scope>NUCLEOTIDE SEQUENCE [LARGE SCALE GENOMIC DNA]</scope>
    <source>
        <strain evidence="2">US_Bl 11III1</strain>
    </source>
</reference>
<gene>
    <name evidence="2" type="ORF">Fokcrypt_00490</name>
</gene>
<feature type="transmembrane region" description="Helical" evidence="1">
    <location>
        <begin position="244"/>
        <end position="265"/>
    </location>
</feature>
<evidence type="ECO:0000313" key="2">
    <source>
        <dbReference type="EMBL" id="WPX97965.1"/>
    </source>
</evidence>
<organism evidence="2 3">
    <name type="scientific">Candidatus Fokinia crypta</name>
    <dbReference type="NCBI Taxonomy" id="1920990"/>
    <lineage>
        <taxon>Bacteria</taxon>
        <taxon>Pseudomonadati</taxon>
        <taxon>Pseudomonadota</taxon>
        <taxon>Alphaproteobacteria</taxon>
        <taxon>Rickettsiales</taxon>
        <taxon>Candidatus Midichloriaceae</taxon>
        <taxon>Candidatus Fokinia</taxon>
    </lineage>
</organism>
<keyword evidence="1" id="KW-0472">Membrane</keyword>
<dbReference type="EMBL" id="CP110343">
    <property type="protein sequence ID" value="WPX97965.1"/>
    <property type="molecule type" value="Genomic_DNA"/>
</dbReference>
<protein>
    <submittedName>
        <fullName evidence="2">Uncharacterized protein</fullName>
    </submittedName>
</protein>
<accession>A0ABZ0USS1</accession>
<keyword evidence="3" id="KW-1185">Reference proteome</keyword>
<keyword evidence="1" id="KW-1133">Transmembrane helix</keyword>
<feature type="transmembrane region" description="Helical" evidence="1">
    <location>
        <begin position="277"/>
        <end position="295"/>
    </location>
</feature>
<sequence length="398" mass="43334">MIDMQTNKAATNVTAPEMTSIKKKFEDIEKKISFSFDNESAKGENGNVLEAFNKGIEEIMNEYNTVQPLPGNDSRTAIINGMLAYHSHMLLNKVLATIPNTEEGKKLLESNTLAEFYDAINTNARECKESVRTSPLNYIDMSTALGKSSALEAISKEPPITQLYEDLQKKIRGEDGIQITLNSADIKPSTVPKIAMLLQINDPEQTARCATAVEIRKDITSPQGKEPYAINYDSNTNTRKKAFALKYVTAAAAAAATGAALFFGTRALSKLIAPMKVIPHVLIISAFTVGVTALVKKAISKVTHKSKSPMLPNITSSNVEVKGFSLPIPEFEQLGDSVASKTFGAQKSENLKVAISNEDFKKITSNLKNVTRVDTEMKVALKESQNALVTPKKSGKSI</sequence>
<name>A0ABZ0USS1_9RICK</name>
<evidence type="ECO:0000313" key="3">
    <source>
        <dbReference type="Proteomes" id="UP001325140"/>
    </source>
</evidence>
<evidence type="ECO:0000256" key="1">
    <source>
        <dbReference type="SAM" id="Phobius"/>
    </source>
</evidence>